<comment type="caution">
    <text evidence="1">The sequence shown here is derived from an EMBL/GenBank/DDBJ whole genome shotgun (WGS) entry which is preliminary data.</text>
</comment>
<dbReference type="AlphaFoldDB" id="A0A8E0S7G9"/>
<reference evidence="1" key="1">
    <citation type="submission" date="2019-05" db="EMBL/GenBank/DDBJ databases">
        <title>Annotation for the trematode Fasciolopsis buski.</title>
        <authorList>
            <person name="Choi Y.-J."/>
        </authorList>
    </citation>
    <scope>NUCLEOTIDE SEQUENCE</scope>
    <source>
        <strain evidence="1">HT</strain>
        <tissue evidence="1">Whole worm</tissue>
    </source>
</reference>
<sequence>MLPELFTINLPEFGRSRIPIQILRKTPHKNLSSFMFEPLMDQPIREKLRRLLVVFAGVMFEHGLGNSFFLTGTSLLGSIRHHDFIPWETKIQLSVDVSAQKFVRQLLSNLGPCCQLKQGFYFDRLYTLEIESKDYSSENLEPDSVSSEHPFHIEIGYHANGYFTISRMTPKLEETRVWLVETVFPLYLRPFGSQWLPTPCDARTYLGIEGYDVNSCMPSSYWLENVRVQSAPNASCTPLKGKYAFVDLPNDTSKNLYGCELTGVTSERLVLQENFPYNRVLREICVATR</sequence>
<accession>A0A8E0S7G9</accession>
<dbReference type="OrthoDB" id="6275496at2759"/>
<evidence type="ECO:0000313" key="1">
    <source>
        <dbReference type="EMBL" id="KAA0198133.1"/>
    </source>
</evidence>
<gene>
    <name evidence="1" type="ORF">FBUS_06152</name>
</gene>
<dbReference type="Proteomes" id="UP000728185">
    <property type="component" value="Unassembled WGS sequence"/>
</dbReference>
<proteinExistence type="predicted"/>
<keyword evidence="2" id="KW-1185">Reference proteome</keyword>
<protein>
    <submittedName>
        <fullName evidence="1">Uncharacterized protein</fullName>
    </submittedName>
</protein>
<name>A0A8E0S7G9_9TREM</name>
<organism evidence="1 2">
    <name type="scientific">Fasciolopsis buskii</name>
    <dbReference type="NCBI Taxonomy" id="27845"/>
    <lineage>
        <taxon>Eukaryota</taxon>
        <taxon>Metazoa</taxon>
        <taxon>Spiralia</taxon>
        <taxon>Lophotrochozoa</taxon>
        <taxon>Platyhelminthes</taxon>
        <taxon>Trematoda</taxon>
        <taxon>Digenea</taxon>
        <taxon>Plagiorchiida</taxon>
        <taxon>Echinostomata</taxon>
        <taxon>Echinostomatoidea</taxon>
        <taxon>Fasciolidae</taxon>
        <taxon>Fasciolopsis</taxon>
    </lineage>
</organism>
<evidence type="ECO:0000313" key="2">
    <source>
        <dbReference type="Proteomes" id="UP000728185"/>
    </source>
</evidence>
<dbReference type="EMBL" id="LUCM01001916">
    <property type="protein sequence ID" value="KAA0198133.1"/>
    <property type="molecule type" value="Genomic_DNA"/>
</dbReference>